<sequence length="384" mass="43796">METLKSILAPYLTDQFLTQDWTQQAVYIPDRTGQKFRALFSWKMLNHLLNFHRVDDPNLRFSMDGKALPEVDRAGWHDRFQQGATLIINSVDELVPTVAELVAAIRVEMGHPAQVNLYCSPAHQQGFETHYDSHDVFILQIEGEKNWFVFRDTVPYPLPQTQSAEQLPPDEPPYLQCTLNPGDVLYIPRGHWHYAIAGDYPSLHLTLGIHGQTGVDWLAWLIGELQTQPEWRQNLPLLQQGSSDSMQQQLEILRQQLNEYLQKPDVSQRYCDHLISQIQPISPFSFPAQLGIDIFNNGLETRFVPPKFQRVQIDLFGETHHQITIGSKQITLKGLPDELVAKLFHPAGFSILDLADWAPDLDLDGDVVPLLTRLVTEGVLLVED</sequence>
<gene>
    <name evidence="5" type="ORF">ENR47_00260</name>
</gene>
<organism evidence="5">
    <name type="scientific">Oscillatoriales cyanobacterium SpSt-402</name>
    <dbReference type="NCBI Taxonomy" id="2282168"/>
    <lineage>
        <taxon>Bacteria</taxon>
        <taxon>Bacillati</taxon>
        <taxon>Cyanobacteriota</taxon>
        <taxon>Cyanophyceae</taxon>
        <taxon>Oscillatoriophycideae</taxon>
        <taxon>Oscillatoriales</taxon>
    </lineage>
</organism>
<reference evidence="5" key="1">
    <citation type="journal article" date="2020" name="mSystems">
        <title>Genome- and Community-Level Interaction Insights into Carbon Utilization and Element Cycling Functions of Hydrothermarchaeota in Hydrothermal Sediment.</title>
        <authorList>
            <person name="Zhou Z."/>
            <person name="Liu Y."/>
            <person name="Xu W."/>
            <person name="Pan J."/>
            <person name="Luo Z.H."/>
            <person name="Li M."/>
        </authorList>
    </citation>
    <scope>NUCLEOTIDE SEQUENCE [LARGE SCALE GENOMIC DNA]</scope>
    <source>
        <strain evidence="5">SpSt-402</strain>
    </source>
</reference>
<dbReference type="PROSITE" id="PS51184">
    <property type="entry name" value="JMJC"/>
    <property type="match status" value="1"/>
</dbReference>
<comment type="caution">
    <text evidence="5">The sequence shown here is derived from an EMBL/GenBank/DDBJ whole genome shotgun (WGS) entry which is preliminary data.</text>
</comment>
<dbReference type="PANTHER" id="PTHR13096:SF8">
    <property type="entry name" value="RIBOSOMAL OXYGENASE 1"/>
    <property type="match status" value="1"/>
</dbReference>
<keyword evidence="3" id="KW-0408">Iron</keyword>
<proteinExistence type="predicted"/>
<accession>A0A832M247</accession>
<dbReference type="SUPFAM" id="SSF51197">
    <property type="entry name" value="Clavaminate synthase-like"/>
    <property type="match status" value="1"/>
</dbReference>
<evidence type="ECO:0000256" key="3">
    <source>
        <dbReference type="ARBA" id="ARBA00023004"/>
    </source>
</evidence>
<dbReference type="AlphaFoldDB" id="A0A832M247"/>
<name>A0A832M247_9CYAN</name>
<dbReference type="InterPro" id="IPR003347">
    <property type="entry name" value="JmjC_dom"/>
</dbReference>
<evidence type="ECO:0000259" key="4">
    <source>
        <dbReference type="PROSITE" id="PS51184"/>
    </source>
</evidence>
<dbReference type="Pfam" id="PF08007">
    <property type="entry name" value="JmjC_2"/>
    <property type="match status" value="1"/>
</dbReference>
<keyword evidence="2" id="KW-0479">Metal-binding</keyword>
<evidence type="ECO:0000256" key="2">
    <source>
        <dbReference type="ARBA" id="ARBA00022723"/>
    </source>
</evidence>
<dbReference type="Gene3D" id="2.60.120.650">
    <property type="entry name" value="Cupin"/>
    <property type="match status" value="1"/>
</dbReference>
<evidence type="ECO:0000256" key="1">
    <source>
        <dbReference type="ARBA" id="ARBA00001954"/>
    </source>
</evidence>
<dbReference type="InterPro" id="IPR039994">
    <property type="entry name" value="NO66-like"/>
</dbReference>
<dbReference type="EMBL" id="DSRD01000017">
    <property type="protein sequence ID" value="HGW92705.1"/>
    <property type="molecule type" value="Genomic_DNA"/>
</dbReference>
<feature type="domain" description="JmjC" evidence="4">
    <location>
        <begin position="57"/>
        <end position="226"/>
    </location>
</feature>
<dbReference type="GO" id="GO:0046872">
    <property type="term" value="F:metal ion binding"/>
    <property type="evidence" value="ECO:0007669"/>
    <property type="project" value="UniProtKB-KW"/>
</dbReference>
<comment type="cofactor">
    <cofactor evidence="1">
        <name>Fe(2+)</name>
        <dbReference type="ChEBI" id="CHEBI:29033"/>
    </cofactor>
</comment>
<protein>
    <submittedName>
        <fullName evidence="5">Transcription factor jumonji jmjC domain-containing protein</fullName>
    </submittedName>
</protein>
<dbReference type="PANTHER" id="PTHR13096">
    <property type="entry name" value="MINA53 MYC INDUCED NUCLEAR ANTIGEN"/>
    <property type="match status" value="1"/>
</dbReference>
<evidence type="ECO:0000313" key="5">
    <source>
        <dbReference type="EMBL" id="HGW92705.1"/>
    </source>
</evidence>